<name>A0AAD3SVH2_NEPGR</name>
<evidence type="ECO:0000313" key="4">
    <source>
        <dbReference type="Proteomes" id="UP001279734"/>
    </source>
</evidence>
<proteinExistence type="predicted"/>
<dbReference type="EMBL" id="BSYO01000019">
    <property type="protein sequence ID" value="GMH18338.1"/>
    <property type="molecule type" value="Genomic_DNA"/>
</dbReference>
<evidence type="ECO:0000256" key="1">
    <source>
        <dbReference type="SAM" id="MobiDB-lite"/>
    </source>
</evidence>
<feature type="transmembrane region" description="Helical" evidence="2">
    <location>
        <begin position="101"/>
        <end position="118"/>
    </location>
</feature>
<dbReference type="Proteomes" id="UP001279734">
    <property type="component" value="Unassembled WGS sequence"/>
</dbReference>
<keyword evidence="2" id="KW-0472">Membrane</keyword>
<keyword evidence="4" id="KW-1185">Reference proteome</keyword>
<comment type="caution">
    <text evidence="3">The sequence shown here is derived from an EMBL/GenBank/DDBJ whole genome shotgun (WGS) entry which is preliminary data.</text>
</comment>
<accession>A0AAD3SVH2</accession>
<dbReference type="AlphaFoldDB" id="A0AAD3SVH2"/>
<evidence type="ECO:0000313" key="3">
    <source>
        <dbReference type="EMBL" id="GMH18338.1"/>
    </source>
</evidence>
<protein>
    <submittedName>
        <fullName evidence="3">Uncharacterized protein</fullName>
    </submittedName>
</protein>
<reference evidence="3" key="1">
    <citation type="submission" date="2023-05" db="EMBL/GenBank/DDBJ databases">
        <title>Nepenthes gracilis genome sequencing.</title>
        <authorList>
            <person name="Fukushima K."/>
        </authorList>
    </citation>
    <scope>NUCLEOTIDE SEQUENCE</scope>
    <source>
        <strain evidence="3">SING2019-196</strain>
    </source>
</reference>
<gene>
    <name evidence="3" type="ORF">Nepgr_020179</name>
</gene>
<organism evidence="3 4">
    <name type="scientific">Nepenthes gracilis</name>
    <name type="common">Slender pitcher plant</name>
    <dbReference type="NCBI Taxonomy" id="150966"/>
    <lineage>
        <taxon>Eukaryota</taxon>
        <taxon>Viridiplantae</taxon>
        <taxon>Streptophyta</taxon>
        <taxon>Embryophyta</taxon>
        <taxon>Tracheophyta</taxon>
        <taxon>Spermatophyta</taxon>
        <taxon>Magnoliopsida</taxon>
        <taxon>eudicotyledons</taxon>
        <taxon>Gunneridae</taxon>
        <taxon>Pentapetalae</taxon>
        <taxon>Caryophyllales</taxon>
        <taxon>Nepenthaceae</taxon>
        <taxon>Nepenthes</taxon>
    </lineage>
</organism>
<feature type="region of interest" description="Disordered" evidence="1">
    <location>
        <begin position="66"/>
        <end position="85"/>
    </location>
</feature>
<keyword evidence="2" id="KW-0812">Transmembrane</keyword>
<evidence type="ECO:0000256" key="2">
    <source>
        <dbReference type="SAM" id="Phobius"/>
    </source>
</evidence>
<keyword evidence="2" id="KW-1133">Transmembrane helix</keyword>
<sequence>MYGIQTSRASTHADSTAALRSSYTAFSQPSYAVQLSHAPETATMRVALDWRMRRWPVSTSGKRYRTVTAAAPPPSSSRPAPSFISPRSLTAFSPDVLSPPFFVPFLPVCVCVSLFMLFSDTLPS</sequence>